<feature type="transmembrane region" description="Helical" evidence="2">
    <location>
        <begin position="131"/>
        <end position="154"/>
    </location>
</feature>
<organism evidence="3 4">
    <name type="scientific">Phytohabitans flavus</name>
    <dbReference type="NCBI Taxonomy" id="1076124"/>
    <lineage>
        <taxon>Bacteria</taxon>
        <taxon>Bacillati</taxon>
        <taxon>Actinomycetota</taxon>
        <taxon>Actinomycetes</taxon>
        <taxon>Micromonosporales</taxon>
        <taxon>Micromonosporaceae</taxon>
    </lineage>
</organism>
<keyword evidence="2" id="KW-0472">Membrane</keyword>
<reference evidence="3 4" key="2">
    <citation type="submission" date="2020-03" db="EMBL/GenBank/DDBJ databases">
        <authorList>
            <person name="Ichikawa N."/>
            <person name="Kimura A."/>
            <person name="Kitahashi Y."/>
            <person name="Uohara A."/>
        </authorList>
    </citation>
    <scope>NUCLEOTIDE SEQUENCE [LARGE SCALE GENOMIC DNA]</scope>
    <source>
        <strain evidence="3 4">NBRC 107702</strain>
    </source>
</reference>
<protein>
    <submittedName>
        <fullName evidence="3">Uncharacterized protein</fullName>
    </submittedName>
</protein>
<evidence type="ECO:0000313" key="4">
    <source>
        <dbReference type="Proteomes" id="UP000502508"/>
    </source>
</evidence>
<name>A0A6F8Y7F5_9ACTN</name>
<gene>
    <name evidence="3" type="ORF">Pflav_084640</name>
</gene>
<dbReference type="AlphaFoldDB" id="A0A6F8Y7F5"/>
<feature type="region of interest" description="Disordered" evidence="1">
    <location>
        <begin position="1"/>
        <end position="119"/>
    </location>
</feature>
<evidence type="ECO:0000313" key="3">
    <source>
        <dbReference type="EMBL" id="BCB82054.1"/>
    </source>
</evidence>
<dbReference type="EMBL" id="AP022870">
    <property type="protein sequence ID" value="BCB82054.1"/>
    <property type="molecule type" value="Genomic_DNA"/>
</dbReference>
<keyword evidence="2" id="KW-0812">Transmembrane</keyword>
<keyword evidence="4" id="KW-1185">Reference proteome</keyword>
<keyword evidence="2" id="KW-1133">Transmembrane helix</keyword>
<feature type="compositionally biased region" description="Pro residues" evidence="1">
    <location>
        <begin position="53"/>
        <end position="84"/>
    </location>
</feature>
<feature type="compositionally biased region" description="Pro residues" evidence="1">
    <location>
        <begin position="33"/>
        <end position="42"/>
    </location>
</feature>
<evidence type="ECO:0000256" key="2">
    <source>
        <dbReference type="SAM" id="Phobius"/>
    </source>
</evidence>
<sequence length="179" mass="18960">MIVPGAQPPSGRPRAQAPPPSATKHLPRYEEPTAPPTYPPTGPTGGYAAPSQPYSPPSPPYQPPNAPYSPPSPPYSPPPAPPRYPVTSQPRYSPPPPPARAPQRPLVAPPSPPRMPPQARIRRRPGFVVRAIRALVITALLIVVPVGAGIFAFATARDQPPGEVVQDIVSWIQGQTGSE</sequence>
<feature type="compositionally biased region" description="Pro residues" evidence="1">
    <location>
        <begin position="107"/>
        <end position="116"/>
    </location>
</feature>
<reference evidence="3 4" key="1">
    <citation type="submission" date="2020-03" db="EMBL/GenBank/DDBJ databases">
        <title>Whole genome shotgun sequence of Phytohabitans flavus NBRC 107702.</title>
        <authorList>
            <person name="Komaki H."/>
            <person name="Tamura T."/>
        </authorList>
    </citation>
    <scope>NUCLEOTIDE SEQUENCE [LARGE SCALE GENOMIC DNA]</scope>
    <source>
        <strain evidence="3 4">NBRC 107702</strain>
    </source>
</reference>
<dbReference type="KEGG" id="pfla:Pflav_084640"/>
<evidence type="ECO:0000256" key="1">
    <source>
        <dbReference type="SAM" id="MobiDB-lite"/>
    </source>
</evidence>
<dbReference type="RefSeq" id="WP_173041715.1">
    <property type="nucleotide sequence ID" value="NZ_AP022870.1"/>
</dbReference>
<accession>A0A6F8Y7F5</accession>
<dbReference type="Proteomes" id="UP000502508">
    <property type="component" value="Chromosome"/>
</dbReference>
<feature type="compositionally biased region" description="Pro residues" evidence="1">
    <location>
        <begin position="1"/>
        <end position="21"/>
    </location>
</feature>
<proteinExistence type="predicted"/>